<accession>A0A914XN63</accession>
<reference evidence="3" key="1">
    <citation type="submission" date="2022-11" db="UniProtKB">
        <authorList>
            <consortium name="WormBaseParasite"/>
        </authorList>
    </citation>
    <scope>IDENTIFICATION</scope>
</reference>
<dbReference type="AlphaFoldDB" id="A0A914XN63"/>
<keyword evidence="2" id="KW-1185">Reference proteome</keyword>
<name>A0A914XN63_9BILA</name>
<protein>
    <submittedName>
        <fullName evidence="3">Uncharacterized protein</fullName>
    </submittedName>
</protein>
<evidence type="ECO:0000313" key="3">
    <source>
        <dbReference type="WBParaSite" id="PSAMB.scaffold96size80756.g1797.t1"/>
    </source>
</evidence>
<dbReference type="WBParaSite" id="PSAMB.scaffold96size80756.g1797.t1">
    <property type="protein sequence ID" value="PSAMB.scaffold96size80756.g1797.t1"/>
    <property type="gene ID" value="PSAMB.scaffold96size80756.g1797"/>
</dbReference>
<organism evidence="2 3">
    <name type="scientific">Plectus sambesii</name>
    <dbReference type="NCBI Taxonomy" id="2011161"/>
    <lineage>
        <taxon>Eukaryota</taxon>
        <taxon>Metazoa</taxon>
        <taxon>Ecdysozoa</taxon>
        <taxon>Nematoda</taxon>
        <taxon>Chromadorea</taxon>
        <taxon>Plectida</taxon>
        <taxon>Plectina</taxon>
        <taxon>Plectoidea</taxon>
        <taxon>Plectidae</taxon>
        <taxon>Plectus</taxon>
    </lineage>
</organism>
<proteinExistence type="predicted"/>
<evidence type="ECO:0000256" key="1">
    <source>
        <dbReference type="SAM" id="MobiDB-lite"/>
    </source>
</evidence>
<feature type="region of interest" description="Disordered" evidence="1">
    <location>
        <begin position="114"/>
        <end position="137"/>
    </location>
</feature>
<sequence length="137" mass="14521">MTRHIAGHYSPIVDRHGALCARSGRSGAVGHTDGAGRAEARRTQLSARGTYRNNTRAVGRCAVRRKPAQTTATMTVGQGEQIGDGRDDVHALSSGAVGSNVNIRRGRATVQLPLISRRPFADQPTRPSDGRAPSAEI</sequence>
<evidence type="ECO:0000313" key="2">
    <source>
        <dbReference type="Proteomes" id="UP000887566"/>
    </source>
</evidence>
<dbReference type="Proteomes" id="UP000887566">
    <property type="component" value="Unplaced"/>
</dbReference>